<keyword evidence="3" id="KW-1185">Reference proteome</keyword>
<name>A0AAD6XMV6_9AGAR</name>
<evidence type="ECO:0000256" key="1">
    <source>
        <dbReference type="SAM" id="MobiDB-lite"/>
    </source>
</evidence>
<evidence type="ECO:0000313" key="2">
    <source>
        <dbReference type="EMBL" id="KAJ7082213.1"/>
    </source>
</evidence>
<comment type="caution">
    <text evidence="2">The sequence shown here is derived from an EMBL/GenBank/DDBJ whole genome shotgun (WGS) entry which is preliminary data.</text>
</comment>
<accession>A0AAD6XMV6</accession>
<proteinExistence type="predicted"/>
<organism evidence="2 3">
    <name type="scientific">Mycena belliarum</name>
    <dbReference type="NCBI Taxonomy" id="1033014"/>
    <lineage>
        <taxon>Eukaryota</taxon>
        <taxon>Fungi</taxon>
        <taxon>Dikarya</taxon>
        <taxon>Basidiomycota</taxon>
        <taxon>Agaricomycotina</taxon>
        <taxon>Agaricomycetes</taxon>
        <taxon>Agaricomycetidae</taxon>
        <taxon>Agaricales</taxon>
        <taxon>Marasmiineae</taxon>
        <taxon>Mycenaceae</taxon>
        <taxon>Mycena</taxon>
    </lineage>
</organism>
<feature type="region of interest" description="Disordered" evidence="1">
    <location>
        <begin position="1"/>
        <end position="21"/>
    </location>
</feature>
<reference evidence="2" key="1">
    <citation type="submission" date="2023-03" db="EMBL/GenBank/DDBJ databases">
        <title>Massive genome expansion in bonnet fungi (Mycena s.s.) driven by repeated elements and novel gene families across ecological guilds.</title>
        <authorList>
            <consortium name="Lawrence Berkeley National Laboratory"/>
            <person name="Harder C.B."/>
            <person name="Miyauchi S."/>
            <person name="Viragh M."/>
            <person name="Kuo A."/>
            <person name="Thoen E."/>
            <person name="Andreopoulos B."/>
            <person name="Lu D."/>
            <person name="Skrede I."/>
            <person name="Drula E."/>
            <person name="Henrissat B."/>
            <person name="Morin E."/>
            <person name="Kohler A."/>
            <person name="Barry K."/>
            <person name="LaButti K."/>
            <person name="Morin E."/>
            <person name="Salamov A."/>
            <person name="Lipzen A."/>
            <person name="Mereny Z."/>
            <person name="Hegedus B."/>
            <person name="Baldrian P."/>
            <person name="Stursova M."/>
            <person name="Weitz H."/>
            <person name="Taylor A."/>
            <person name="Grigoriev I.V."/>
            <person name="Nagy L.G."/>
            <person name="Martin F."/>
            <person name="Kauserud H."/>
        </authorList>
    </citation>
    <scope>NUCLEOTIDE SEQUENCE</scope>
    <source>
        <strain evidence="2">CBHHK173m</strain>
    </source>
</reference>
<gene>
    <name evidence="2" type="ORF">B0H15DRAFT_1024574</name>
</gene>
<sequence>MIPCYASQVPNDPDDPDAPILPQADHLAVSASGQCLALTFACPSAHPHPVTAAYLLLAIAPLVNGLVAAAAPLLGPVAEPTPPVSPSAPFQALPPSVLVGCDVMYGSSGVVL</sequence>
<protein>
    <submittedName>
        <fullName evidence="2">Uncharacterized protein</fullName>
    </submittedName>
</protein>
<evidence type="ECO:0000313" key="3">
    <source>
        <dbReference type="Proteomes" id="UP001222325"/>
    </source>
</evidence>
<dbReference type="EMBL" id="JARJCN010000046">
    <property type="protein sequence ID" value="KAJ7082213.1"/>
    <property type="molecule type" value="Genomic_DNA"/>
</dbReference>
<dbReference type="AlphaFoldDB" id="A0AAD6XMV6"/>
<dbReference type="Proteomes" id="UP001222325">
    <property type="component" value="Unassembled WGS sequence"/>
</dbReference>